<accession>A0ABT3IVL5</accession>
<dbReference type="InterPro" id="IPR025665">
    <property type="entry name" value="Beta-barrel_OMP_2"/>
</dbReference>
<organism evidence="3 4">
    <name type="scientific">Chitinophaga nivalis</name>
    <dbReference type="NCBI Taxonomy" id="2991709"/>
    <lineage>
        <taxon>Bacteria</taxon>
        <taxon>Pseudomonadati</taxon>
        <taxon>Bacteroidota</taxon>
        <taxon>Chitinophagia</taxon>
        <taxon>Chitinophagales</taxon>
        <taxon>Chitinophagaceae</taxon>
        <taxon>Chitinophaga</taxon>
    </lineage>
</organism>
<proteinExistence type="predicted"/>
<gene>
    <name evidence="3" type="ORF">OL497_29215</name>
</gene>
<dbReference type="InterPro" id="IPR011250">
    <property type="entry name" value="OMP/PagP_B-barrel"/>
</dbReference>
<sequence length="238" mass="25560">MTKKSILLSFAALSISFAAMSQVRVGVKAGYNLSNISIDNSGSTKNKSSHSGFHVGAIVDLPLVPKILSFQPGVFYTTKGTKAETGNKDNVSVANPFVKHTINPSYIEVPLNFIGKIPIGPNARLFAGVGPYFAFGVAGKDKTEVMTVAGTSVTTSTSLKWDDDTPFANGDRNQGWDKFKRFDWGGNVQVGAEIHNFLIAAQYGIGFTKVRSGSNNYTDNNNKNRVFSVSVGYLFGGK</sequence>
<dbReference type="RefSeq" id="WP_264734816.1">
    <property type="nucleotide sequence ID" value="NZ_JAPDNR010000001.1"/>
</dbReference>
<evidence type="ECO:0000313" key="4">
    <source>
        <dbReference type="Proteomes" id="UP001207742"/>
    </source>
</evidence>
<evidence type="ECO:0000256" key="1">
    <source>
        <dbReference type="SAM" id="SignalP"/>
    </source>
</evidence>
<feature type="chain" id="PRO_5046271099" evidence="1">
    <location>
        <begin position="22"/>
        <end position="238"/>
    </location>
</feature>
<name>A0ABT3IVL5_9BACT</name>
<comment type="caution">
    <text evidence="3">The sequence shown here is derived from an EMBL/GenBank/DDBJ whole genome shotgun (WGS) entry which is preliminary data.</text>
</comment>
<dbReference type="EMBL" id="JAPDNS010000002">
    <property type="protein sequence ID" value="MCW3488008.1"/>
    <property type="molecule type" value="Genomic_DNA"/>
</dbReference>
<feature type="domain" description="Outer membrane protein beta-barrel" evidence="2">
    <location>
        <begin position="21"/>
        <end position="210"/>
    </location>
</feature>
<evidence type="ECO:0000313" key="3">
    <source>
        <dbReference type="EMBL" id="MCW3488008.1"/>
    </source>
</evidence>
<dbReference type="Proteomes" id="UP001207742">
    <property type="component" value="Unassembled WGS sequence"/>
</dbReference>
<feature type="signal peptide" evidence="1">
    <location>
        <begin position="1"/>
        <end position="21"/>
    </location>
</feature>
<protein>
    <submittedName>
        <fullName evidence="3">PorT family protein</fullName>
    </submittedName>
</protein>
<dbReference type="Pfam" id="PF13568">
    <property type="entry name" value="OMP_b-brl_2"/>
    <property type="match status" value="1"/>
</dbReference>
<evidence type="ECO:0000259" key="2">
    <source>
        <dbReference type="Pfam" id="PF13568"/>
    </source>
</evidence>
<keyword evidence="4" id="KW-1185">Reference proteome</keyword>
<reference evidence="3 4" key="1">
    <citation type="submission" date="2022-10" db="EMBL/GenBank/DDBJ databases">
        <title>Chitinophaga nivalis PC15 sp. nov., isolated from Pyeongchang county, South Korea.</title>
        <authorList>
            <person name="Trinh H.N."/>
        </authorList>
    </citation>
    <scope>NUCLEOTIDE SEQUENCE [LARGE SCALE GENOMIC DNA]</scope>
    <source>
        <strain evidence="3 4">PC14</strain>
    </source>
</reference>
<keyword evidence="1" id="KW-0732">Signal</keyword>
<dbReference type="SUPFAM" id="SSF56925">
    <property type="entry name" value="OMPA-like"/>
    <property type="match status" value="1"/>
</dbReference>